<name>A0A9P9RDX6_FUSSL</name>
<reference evidence="1" key="1">
    <citation type="journal article" date="2021" name="Nat. Commun.">
        <title>Genetic determinants of endophytism in the Arabidopsis root mycobiome.</title>
        <authorList>
            <person name="Mesny F."/>
            <person name="Miyauchi S."/>
            <person name="Thiergart T."/>
            <person name="Pickel B."/>
            <person name="Atanasova L."/>
            <person name="Karlsson M."/>
            <person name="Huettel B."/>
            <person name="Barry K.W."/>
            <person name="Haridas S."/>
            <person name="Chen C."/>
            <person name="Bauer D."/>
            <person name="Andreopoulos W."/>
            <person name="Pangilinan J."/>
            <person name="LaButti K."/>
            <person name="Riley R."/>
            <person name="Lipzen A."/>
            <person name="Clum A."/>
            <person name="Drula E."/>
            <person name="Henrissat B."/>
            <person name="Kohler A."/>
            <person name="Grigoriev I.V."/>
            <person name="Martin F.M."/>
            <person name="Hacquard S."/>
        </authorList>
    </citation>
    <scope>NUCLEOTIDE SEQUENCE</scope>
    <source>
        <strain evidence="1">FSSC 5 MPI-SDFR-AT-0091</strain>
    </source>
</reference>
<keyword evidence="2" id="KW-1185">Reference proteome</keyword>
<gene>
    <name evidence="1" type="ORF">B0J15DRAFT_132697</name>
</gene>
<accession>A0A9P9RDX6</accession>
<proteinExistence type="predicted"/>
<comment type="caution">
    <text evidence="1">The sequence shown here is derived from an EMBL/GenBank/DDBJ whole genome shotgun (WGS) entry which is preliminary data.</text>
</comment>
<evidence type="ECO:0000313" key="1">
    <source>
        <dbReference type="EMBL" id="KAH7274525.1"/>
    </source>
</evidence>
<sequence>MRLLGFIISHLERSLSGNFSDRGRRDKTRTKPSLKVHLSPCSPRPLFGFCFASPNSTVPLLLLLHYLPSCLPARLIASRLHWILTEPCLACCCAAWGEALVSCNPGHHASRLIPAARPAHPEQAYLQRHPLHPASNNKTGLQPFLLDSPSPIAATARSDTQLRQAQRPGFIITC</sequence>
<evidence type="ECO:0000313" key="2">
    <source>
        <dbReference type="Proteomes" id="UP000736672"/>
    </source>
</evidence>
<dbReference type="Proteomes" id="UP000736672">
    <property type="component" value="Unassembled WGS sequence"/>
</dbReference>
<dbReference type="EMBL" id="JAGTJS010000002">
    <property type="protein sequence ID" value="KAH7274525.1"/>
    <property type="molecule type" value="Genomic_DNA"/>
</dbReference>
<dbReference type="AlphaFoldDB" id="A0A9P9RDX6"/>
<protein>
    <submittedName>
        <fullName evidence="1">Uncharacterized protein</fullName>
    </submittedName>
</protein>
<organism evidence="1 2">
    <name type="scientific">Fusarium solani</name>
    <name type="common">Filamentous fungus</name>
    <dbReference type="NCBI Taxonomy" id="169388"/>
    <lineage>
        <taxon>Eukaryota</taxon>
        <taxon>Fungi</taxon>
        <taxon>Dikarya</taxon>
        <taxon>Ascomycota</taxon>
        <taxon>Pezizomycotina</taxon>
        <taxon>Sordariomycetes</taxon>
        <taxon>Hypocreomycetidae</taxon>
        <taxon>Hypocreales</taxon>
        <taxon>Nectriaceae</taxon>
        <taxon>Fusarium</taxon>
        <taxon>Fusarium solani species complex</taxon>
    </lineage>
</organism>